<dbReference type="STRING" id="1231339.Abci_006_059"/>
<evidence type="ECO:0000313" key="3">
    <source>
        <dbReference type="Proteomes" id="UP000032671"/>
    </source>
</evidence>
<comment type="caution">
    <text evidence="1">The sequence shown here is derived from an EMBL/GenBank/DDBJ whole genome shotgun (WGS) entry which is preliminary data.</text>
</comment>
<dbReference type="Proteomes" id="UP000032671">
    <property type="component" value="Unassembled WGS sequence"/>
</dbReference>
<dbReference type="EMBL" id="BJVU01000001">
    <property type="protein sequence ID" value="GEL57469.1"/>
    <property type="molecule type" value="Genomic_DNA"/>
</dbReference>
<reference evidence="1 3" key="1">
    <citation type="submission" date="2012-11" db="EMBL/GenBank/DDBJ databases">
        <title>Whole genome sequence of Acetobacter cibinongensis 4H-1.</title>
        <authorList>
            <person name="Azuma Y."/>
            <person name="Higashiura N."/>
            <person name="Hirakawa H."/>
            <person name="Matsushita K."/>
        </authorList>
    </citation>
    <scope>NUCLEOTIDE SEQUENCE [LARGE SCALE GENOMIC DNA]</scope>
    <source>
        <strain evidence="1 3">4H-1</strain>
    </source>
</reference>
<sequence>MRHSIPVAIALIAGNIALSAFMERTSYTTAPPPPPHTDGRRVLCPPRLHAKPAVITSESRVFCGTLIQTIDSYQTENLSPLIVQMRNEGTALCRKGMMRAGIVRLRRALVALKRTETP</sequence>
<proteinExistence type="predicted"/>
<evidence type="ECO:0000313" key="2">
    <source>
        <dbReference type="EMBL" id="GEL57469.1"/>
    </source>
</evidence>
<keyword evidence="4" id="KW-1185">Reference proteome</keyword>
<name>A0A0D6N1G8_9PROT</name>
<evidence type="ECO:0000313" key="4">
    <source>
        <dbReference type="Proteomes" id="UP000321891"/>
    </source>
</evidence>
<dbReference type="RefSeq" id="WP_052944754.1">
    <property type="nucleotide sequence ID" value="NZ_BAMV01000006.1"/>
</dbReference>
<protein>
    <submittedName>
        <fullName evidence="1">Uncharacterized protein</fullName>
    </submittedName>
</protein>
<reference evidence="2 4" key="2">
    <citation type="submission" date="2019-07" db="EMBL/GenBank/DDBJ databases">
        <title>Whole genome shotgun sequence of Acetobacter cibinongensis NBRC 16605.</title>
        <authorList>
            <person name="Hosoyama A."/>
            <person name="Uohara A."/>
            <person name="Ohji S."/>
            <person name="Ichikawa N."/>
        </authorList>
    </citation>
    <scope>NUCLEOTIDE SEQUENCE [LARGE SCALE GENOMIC DNA]</scope>
    <source>
        <strain evidence="2 4">NBRC 16605</strain>
    </source>
</reference>
<dbReference type="AlphaFoldDB" id="A0A0D6N1G8"/>
<accession>A0A0D6N1G8</accession>
<organism evidence="1 3">
    <name type="scientific">Acetobacter cibinongensis</name>
    <dbReference type="NCBI Taxonomy" id="146475"/>
    <lineage>
        <taxon>Bacteria</taxon>
        <taxon>Pseudomonadati</taxon>
        <taxon>Pseudomonadota</taxon>
        <taxon>Alphaproteobacteria</taxon>
        <taxon>Acetobacterales</taxon>
        <taxon>Acetobacteraceae</taxon>
        <taxon>Acetobacter</taxon>
    </lineage>
</organism>
<dbReference type="EMBL" id="BAMV01000006">
    <property type="protein sequence ID" value="GAN59580.1"/>
    <property type="molecule type" value="Genomic_DNA"/>
</dbReference>
<accession>A0A6N3SLW3</accession>
<dbReference type="OrthoDB" id="7275517at2"/>
<evidence type="ECO:0000313" key="1">
    <source>
        <dbReference type="EMBL" id="GAN59580.1"/>
    </source>
</evidence>
<dbReference type="Proteomes" id="UP000321891">
    <property type="component" value="Unassembled WGS sequence"/>
</dbReference>
<gene>
    <name evidence="1" type="ORF">Abci_006_059</name>
    <name evidence="2" type="ORF">ACI01nite_00710</name>
</gene>